<evidence type="ECO:0000313" key="2">
    <source>
        <dbReference type="EMBL" id="MFD2730426.1"/>
    </source>
</evidence>
<accession>A0ABW5TMT3</accession>
<dbReference type="Proteomes" id="UP001597546">
    <property type="component" value="Unassembled WGS sequence"/>
</dbReference>
<evidence type="ECO:0000259" key="1">
    <source>
        <dbReference type="Pfam" id="PF17293"/>
    </source>
</evidence>
<organism evidence="2 3">
    <name type="scientific">Pedobacter alpinus</name>
    <dbReference type="NCBI Taxonomy" id="1590643"/>
    <lineage>
        <taxon>Bacteria</taxon>
        <taxon>Pseudomonadati</taxon>
        <taxon>Bacteroidota</taxon>
        <taxon>Sphingobacteriia</taxon>
        <taxon>Sphingobacteriales</taxon>
        <taxon>Sphingobacteriaceae</taxon>
        <taxon>Pedobacter</taxon>
    </lineage>
</organism>
<sequence>MLTNFQVLFYLKKPKHYLSGPMPIYLRISVDGKRSEISIGRSCLPSSWNPHAGRSKGNMYISEKLTM</sequence>
<keyword evidence="2" id="KW-0238">DNA-binding</keyword>
<dbReference type="EMBL" id="JBHULV010000008">
    <property type="protein sequence ID" value="MFD2730426.1"/>
    <property type="molecule type" value="Genomic_DNA"/>
</dbReference>
<comment type="caution">
    <text evidence="2">The sequence shown here is derived from an EMBL/GenBank/DDBJ whole genome shotgun (WGS) entry which is preliminary data.</text>
</comment>
<evidence type="ECO:0000313" key="3">
    <source>
        <dbReference type="Proteomes" id="UP001597546"/>
    </source>
</evidence>
<keyword evidence="3" id="KW-1185">Reference proteome</keyword>
<feature type="domain" description="Arm DNA-binding" evidence="1">
    <location>
        <begin position="9"/>
        <end position="55"/>
    </location>
</feature>
<dbReference type="InterPro" id="IPR035386">
    <property type="entry name" value="Arm-DNA-bind_5"/>
</dbReference>
<dbReference type="Pfam" id="PF17293">
    <property type="entry name" value="Arm-DNA-bind_5"/>
    <property type="match status" value="1"/>
</dbReference>
<reference evidence="3" key="1">
    <citation type="journal article" date="2019" name="Int. J. Syst. Evol. Microbiol.">
        <title>The Global Catalogue of Microorganisms (GCM) 10K type strain sequencing project: providing services to taxonomists for standard genome sequencing and annotation.</title>
        <authorList>
            <consortium name="The Broad Institute Genomics Platform"/>
            <consortium name="The Broad Institute Genome Sequencing Center for Infectious Disease"/>
            <person name="Wu L."/>
            <person name="Ma J."/>
        </authorList>
    </citation>
    <scope>NUCLEOTIDE SEQUENCE [LARGE SCALE GENOMIC DNA]</scope>
    <source>
        <strain evidence="3">KCTC 42456</strain>
    </source>
</reference>
<proteinExistence type="predicted"/>
<protein>
    <submittedName>
        <fullName evidence="2">Arm DNA-binding domain-containing protein</fullName>
    </submittedName>
</protein>
<dbReference type="GO" id="GO:0003677">
    <property type="term" value="F:DNA binding"/>
    <property type="evidence" value="ECO:0007669"/>
    <property type="project" value="UniProtKB-KW"/>
</dbReference>
<dbReference type="RefSeq" id="WP_379040828.1">
    <property type="nucleotide sequence ID" value="NZ_JBHSKW010000005.1"/>
</dbReference>
<gene>
    <name evidence="2" type="ORF">ACFSSE_01810</name>
</gene>
<name>A0ABW5TMT3_9SPHI</name>